<comment type="caution">
    <text evidence="2">The sequence shown here is derived from an EMBL/GenBank/DDBJ whole genome shotgun (WGS) entry which is preliminary data.</text>
</comment>
<feature type="signal peptide" evidence="1">
    <location>
        <begin position="1"/>
        <end position="21"/>
    </location>
</feature>
<evidence type="ECO:0000313" key="2">
    <source>
        <dbReference type="EMBL" id="CAK0786358.1"/>
    </source>
</evidence>
<evidence type="ECO:0000313" key="3">
    <source>
        <dbReference type="Proteomes" id="UP001314263"/>
    </source>
</evidence>
<sequence length="122" mass="12850">MVLCLPAEAAVWSLRLQLASCSVMTMHEACNDATSFVLSGRGIPASSLDGSMACSCAPFIQAWLCTMAMFLSDASVLGSSASVGSRCSVGSLLHDRGHWHFFHLGKVPIQSQELAFLPAATS</sequence>
<gene>
    <name evidence="2" type="ORF">CVIRNUC_009571</name>
</gene>
<organism evidence="2 3">
    <name type="scientific">Coccomyxa viridis</name>
    <dbReference type="NCBI Taxonomy" id="1274662"/>
    <lineage>
        <taxon>Eukaryota</taxon>
        <taxon>Viridiplantae</taxon>
        <taxon>Chlorophyta</taxon>
        <taxon>core chlorophytes</taxon>
        <taxon>Trebouxiophyceae</taxon>
        <taxon>Trebouxiophyceae incertae sedis</taxon>
        <taxon>Coccomyxaceae</taxon>
        <taxon>Coccomyxa</taxon>
    </lineage>
</organism>
<evidence type="ECO:0008006" key="4">
    <source>
        <dbReference type="Google" id="ProtNLM"/>
    </source>
</evidence>
<feature type="chain" id="PRO_5043841555" description="Secreted protein" evidence="1">
    <location>
        <begin position="22"/>
        <end position="122"/>
    </location>
</feature>
<accession>A0AAV1IKB8</accession>
<dbReference type="EMBL" id="CAUYUE010000014">
    <property type="protein sequence ID" value="CAK0786358.1"/>
    <property type="molecule type" value="Genomic_DNA"/>
</dbReference>
<dbReference type="AlphaFoldDB" id="A0AAV1IKB8"/>
<protein>
    <recommendedName>
        <fullName evidence="4">Secreted protein</fullName>
    </recommendedName>
</protein>
<evidence type="ECO:0000256" key="1">
    <source>
        <dbReference type="SAM" id="SignalP"/>
    </source>
</evidence>
<keyword evidence="1" id="KW-0732">Signal</keyword>
<proteinExistence type="predicted"/>
<keyword evidence="3" id="KW-1185">Reference proteome</keyword>
<reference evidence="2 3" key="1">
    <citation type="submission" date="2023-10" db="EMBL/GenBank/DDBJ databases">
        <authorList>
            <person name="Maclean D."/>
            <person name="Macfadyen A."/>
        </authorList>
    </citation>
    <scope>NUCLEOTIDE SEQUENCE [LARGE SCALE GENOMIC DNA]</scope>
</reference>
<name>A0AAV1IKB8_9CHLO</name>
<dbReference type="Proteomes" id="UP001314263">
    <property type="component" value="Unassembled WGS sequence"/>
</dbReference>